<feature type="disulfide bond" evidence="3">
    <location>
        <begin position="178"/>
        <end position="183"/>
    </location>
</feature>
<dbReference type="GO" id="GO:0005615">
    <property type="term" value="C:extracellular space"/>
    <property type="evidence" value="ECO:0007669"/>
    <property type="project" value="TreeGrafter"/>
</dbReference>
<dbReference type="GO" id="GO:0002020">
    <property type="term" value="F:protease binding"/>
    <property type="evidence" value="ECO:0007669"/>
    <property type="project" value="TreeGrafter"/>
</dbReference>
<dbReference type="Pfam" id="PF00965">
    <property type="entry name" value="TIMP"/>
    <property type="match status" value="1"/>
</dbReference>
<proteinExistence type="predicted"/>
<dbReference type="SUPFAM" id="SSF50242">
    <property type="entry name" value="TIMP-like"/>
    <property type="match status" value="1"/>
</dbReference>
<keyword evidence="6" id="KW-1185">Reference proteome</keyword>
<feature type="signal peptide" evidence="4">
    <location>
        <begin position="1"/>
        <end position="23"/>
    </location>
</feature>
<dbReference type="InterPro" id="IPR001820">
    <property type="entry name" value="TIMP"/>
</dbReference>
<feature type="disulfide bond" evidence="3">
    <location>
        <begin position="173"/>
        <end position="217"/>
    </location>
</feature>
<evidence type="ECO:0000256" key="4">
    <source>
        <dbReference type="SAM" id="SignalP"/>
    </source>
</evidence>
<dbReference type="GO" id="GO:0051045">
    <property type="term" value="P:negative regulation of membrane protein ectodomain proteolysis"/>
    <property type="evidence" value="ECO:0007669"/>
    <property type="project" value="TreeGrafter"/>
</dbReference>
<evidence type="ECO:0000256" key="3">
    <source>
        <dbReference type="PIRSR" id="PIRSR601820-3"/>
    </source>
</evidence>
<dbReference type="GO" id="GO:0008191">
    <property type="term" value="F:metalloendopeptidase inhibitor activity"/>
    <property type="evidence" value="ECO:0007669"/>
    <property type="project" value="InterPro"/>
</dbReference>
<protein>
    <submittedName>
        <fullName evidence="5">Metalloproteinase inhibitor 4</fullName>
    </submittedName>
</protein>
<evidence type="ECO:0000313" key="5">
    <source>
        <dbReference type="EMBL" id="KAJ8047167.1"/>
    </source>
</evidence>
<dbReference type="OrthoDB" id="6041373at2759"/>
<dbReference type="EMBL" id="JAIZAY010000002">
    <property type="protein sequence ID" value="KAJ8047167.1"/>
    <property type="molecule type" value="Genomic_DNA"/>
</dbReference>
<reference evidence="5" key="1">
    <citation type="submission" date="2021-10" db="EMBL/GenBank/DDBJ databases">
        <title>Tropical sea cucumber genome reveals ecological adaptation and Cuvierian tubules defense mechanism.</title>
        <authorList>
            <person name="Chen T."/>
        </authorList>
    </citation>
    <scope>NUCLEOTIDE SEQUENCE</scope>
    <source>
        <strain evidence="5">Nanhai2018</strain>
        <tissue evidence="5">Muscle</tissue>
    </source>
</reference>
<dbReference type="SMART" id="SM00206">
    <property type="entry name" value="NTR"/>
    <property type="match status" value="1"/>
</dbReference>
<evidence type="ECO:0000256" key="1">
    <source>
        <dbReference type="ARBA" id="ARBA00004613"/>
    </source>
</evidence>
<dbReference type="InterPro" id="IPR008993">
    <property type="entry name" value="TIMP-like_OB-fold"/>
</dbReference>
<keyword evidence="2" id="KW-0964">Secreted</keyword>
<dbReference type="Proteomes" id="UP001152320">
    <property type="component" value="Chromosome 2"/>
</dbReference>
<keyword evidence="3" id="KW-1015">Disulfide bond</keyword>
<comment type="caution">
    <text evidence="5">The sequence shown here is derived from an EMBL/GenBank/DDBJ whole genome shotgun (WGS) entry which is preliminary data.</text>
</comment>
<gene>
    <name evidence="5" type="ORF">HOLleu_06090</name>
</gene>
<name>A0A9Q1CKR6_HOLLE</name>
<dbReference type="Gene3D" id="2.40.50.120">
    <property type="match status" value="1"/>
</dbReference>
<keyword evidence="4" id="KW-0732">Signal</keyword>
<evidence type="ECO:0000313" key="6">
    <source>
        <dbReference type="Proteomes" id="UP001152320"/>
    </source>
</evidence>
<dbReference type="PANTHER" id="PTHR11844">
    <property type="entry name" value="METALLOPROTEASE INHIBITOR"/>
    <property type="match status" value="1"/>
</dbReference>
<feature type="chain" id="PRO_5040516652" evidence="4">
    <location>
        <begin position="24"/>
        <end position="244"/>
    </location>
</feature>
<comment type="subcellular location">
    <subcellularLocation>
        <location evidence="1">Secreted</location>
    </subcellularLocation>
</comment>
<dbReference type="GO" id="GO:0031012">
    <property type="term" value="C:extracellular matrix"/>
    <property type="evidence" value="ECO:0007669"/>
    <property type="project" value="TreeGrafter"/>
</dbReference>
<dbReference type="InterPro" id="IPR027465">
    <property type="entry name" value="TIMP_C"/>
</dbReference>
<dbReference type="AlphaFoldDB" id="A0A9Q1CKR6"/>
<evidence type="ECO:0000256" key="2">
    <source>
        <dbReference type="ARBA" id="ARBA00022525"/>
    </source>
</evidence>
<sequence>MPANASASAVLLFRLFIRANIVGKETIYPEKAPTTEAPLPTPKGSLDRRLNEPLSMSLTGQSPPGLVDFYPFADLTDPNRPTKIIYSIYIEKIYKGDEFMVPKRLVKLTTAPMGSMCGVTFLEPNQKYILSGRLSGGELSIKLCDYIQKYQDVTKRQKQGLKYHWKKECDNNCEVGICFGHFCPNDSVPEVCMLDISSEEQCEIKYARCSRIKDGECAWYGKKDFRECQKSRNRERALPFPFMP</sequence>
<dbReference type="Gene3D" id="3.90.370.10">
    <property type="entry name" value="Tissue inhibitor of metalloproteinase-1. Chain B, domain 1"/>
    <property type="match status" value="1"/>
</dbReference>
<accession>A0A9Q1CKR6</accession>
<organism evidence="5 6">
    <name type="scientific">Holothuria leucospilota</name>
    <name type="common">Black long sea cucumber</name>
    <name type="synonym">Mertensiothuria leucospilota</name>
    <dbReference type="NCBI Taxonomy" id="206669"/>
    <lineage>
        <taxon>Eukaryota</taxon>
        <taxon>Metazoa</taxon>
        <taxon>Echinodermata</taxon>
        <taxon>Eleutherozoa</taxon>
        <taxon>Echinozoa</taxon>
        <taxon>Holothuroidea</taxon>
        <taxon>Aspidochirotacea</taxon>
        <taxon>Aspidochirotida</taxon>
        <taxon>Holothuriidae</taxon>
        <taxon>Holothuria</taxon>
    </lineage>
</organism>
<dbReference type="PANTHER" id="PTHR11844:SF33">
    <property type="entry name" value="TISSUE INHIBITOR OF METALLOPROTEINASE"/>
    <property type="match status" value="1"/>
</dbReference>